<keyword evidence="2" id="KW-0326">Glycosidase</keyword>
<accession>A0ABU2HP03</accession>
<dbReference type="RefSeq" id="WP_311158956.1">
    <property type="nucleotide sequence ID" value="NZ_JAVQLW010000001.1"/>
</dbReference>
<dbReference type="GO" id="GO:0008782">
    <property type="term" value="F:adenosylhomocysteine nucleosidase activity"/>
    <property type="evidence" value="ECO:0007669"/>
    <property type="project" value="UniProtKB-EC"/>
</dbReference>
<organism evidence="2 3">
    <name type="scientific">Paracoccus aurantius</name>
    <dbReference type="NCBI Taxonomy" id="3073814"/>
    <lineage>
        <taxon>Bacteria</taxon>
        <taxon>Pseudomonadati</taxon>
        <taxon>Pseudomonadota</taxon>
        <taxon>Alphaproteobacteria</taxon>
        <taxon>Rhodobacterales</taxon>
        <taxon>Paracoccaceae</taxon>
        <taxon>Paracoccus</taxon>
    </lineage>
</organism>
<evidence type="ECO:0000259" key="1">
    <source>
        <dbReference type="Pfam" id="PF01048"/>
    </source>
</evidence>
<dbReference type="InterPro" id="IPR035994">
    <property type="entry name" value="Nucleoside_phosphorylase_sf"/>
</dbReference>
<dbReference type="Pfam" id="PF01048">
    <property type="entry name" value="PNP_UDP_1"/>
    <property type="match status" value="1"/>
</dbReference>
<protein>
    <submittedName>
        <fullName evidence="2">5'-methylthioadenosine/S-adenosylhomocysteine nucleosidase</fullName>
        <ecNumber evidence="2">3.2.2.16</ecNumber>
        <ecNumber evidence="2">3.2.2.9</ecNumber>
    </submittedName>
</protein>
<dbReference type="NCBIfam" id="TIGR01705">
    <property type="entry name" value="MTA_SAH-nuc-hyp"/>
    <property type="match status" value="1"/>
</dbReference>
<dbReference type="EC" id="3.2.2.16" evidence="2"/>
<evidence type="ECO:0000313" key="3">
    <source>
        <dbReference type="Proteomes" id="UP001269144"/>
    </source>
</evidence>
<sequence>MNALPAVDRVSGHDVLFVMAVDAEYGPRLRRRISPLMTGVGPVEAAVVLTSALATLASAGRSPQLVVSLGSAGSRHLEQASVYQVSTVEYRDMDASALGFPKGRTPFLDLPERVSLGWPIPDVPAASLATGASIVSGAAYDSIAADMVDMETFAVLRACQFFGIPLIGLRGISDGDKELSHVDDWTQYLHLVDERLADAIDRMEAALDARQLQLTRSPGP</sequence>
<dbReference type="Gene3D" id="3.40.50.1580">
    <property type="entry name" value="Nucleoside phosphorylase domain"/>
    <property type="match status" value="1"/>
</dbReference>
<reference evidence="3" key="1">
    <citation type="submission" date="2023-07" db="EMBL/GenBank/DDBJ databases">
        <title>Paracoccus sp. MBLB3053 whole genome sequence.</title>
        <authorList>
            <person name="Hwang C.Y."/>
            <person name="Cho E.-S."/>
            <person name="Seo M.-J."/>
        </authorList>
    </citation>
    <scope>NUCLEOTIDE SEQUENCE [LARGE SCALE GENOMIC DNA]</scope>
    <source>
        <strain evidence="3">MBLB3053</strain>
    </source>
</reference>
<comment type="caution">
    <text evidence="2">The sequence shown here is derived from an EMBL/GenBank/DDBJ whole genome shotgun (WGS) entry which is preliminary data.</text>
</comment>
<dbReference type="EC" id="3.2.2.9" evidence="2"/>
<dbReference type="Proteomes" id="UP001269144">
    <property type="component" value="Unassembled WGS sequence"/>
</dbReference>
<gene>
    <name evidence="2" type="ORF">RGQ15_04105</name>
</gene>
<dbReference type="GO" id="GO:0008930">
    <property type="term" value="F:methylthioadenosine nucleosidase activity"/>
    <property type="evidence" value="ECO:0007669"/>
    <property type="project" value="UniProtKB-EC"/>
</dbReference>
<name>A0ABU2HP03_9RHOB</name>
<dbReference type="InterPro" id="IPR000845">
    <property type="entry name" value="Nucleoside_phosphorylase_d"/>
</dbReference>
<dbReference type="SUPFAM" id="SSF53167">
    <property type="entry name" value="Purine and uridine phosphorylases"/>
    <property type="match status" value="1"/>
</dbReference>
<dbReference type="EMBL" id="JAVQLW010000001">
    <property type="protein sequence ID" value="MDS9466766.1"/>
    <property type="molecule type" value="Genomic_DNA"/>
</dbReference>
<keyword evidence="2" id="KW-0378">Hydrolase</keyword>
<feature type="domain" description="Nucleoside phosphorylase" evidence="1">
    <location>
        <begin position="139"/>
        <end position="202"/>
    </location>
</feature>
<evidence type="ECO:0000313" key="2">
    <source>
        <dbReference type="EMBL" id="MDS9466766.1"/>
    </source>
</evidence>
<keyword evidence="3" id="KW-1185">Reference proteome</keyword>
<dbReference type="InterPro" id="IPR010050">
    <property type="entry name" value="MTA_SAH_nuc_hyp"/>
</dbReference>
<proteinExistence type="predicted"/>